<gene>
    <name evidence="2" type="ORF">Goari_023877</name>
</gene>
<dbReference type="AlphaFoldDB" id="A0A7J8X4C7"/>
<evidence type="ECO:0000256" key="1">
    <source>
        <dbReference type="SAM" id="MobiDB-lite"/>
    </source>
</evidence>
<accession>A0A7J8X4C7</accession>
<reference evidence="2 3" key="1">
    <citation type="journal article" date="2019" name="Genome Biol. Evol.">
        <title>Insights into the evolution of the New World diploid cottons (Gossypium, subgenus Houzingenia) based on genome sequencing.</title>
        <authorList>
            <person name="Grover C.E."/>
            <person name="Arick M.A. 2nd"/>
            <person name="Thrash A."/>
            <person name="Conover J.L."/>
            <person name="Sanders W.S."/>
            <person name="Peterson D.G."/>
            <person name="Frelichowski J.E."/>
            <person name="Scheffler J.A."/>
            <person name="Scheffler B.E."/>
            <person name="Wendel J.F."/>
        </authorList>
    </citation>
    <scope>NUCLEOTIDE SEQUENCE [LARGE SCALE GENOMIC DNA]</scope>
    <source>
        <strain evidence="2">185</strain>
        <tissue evidence="2">Leaf</tissue>
    </source>
</reference>
<feature type="region of interest" description="Disordered" evidence="1">
    <location>
        <begin position="1"/>
        <end position="26"/>
    </location>
</feature>
<organism evidence="2 3">
    <name type="scientific">Gossypium aridum</name>
    <name type="common">American cotton</name>
    <name type="synonym">Erioxylum aridum</name>
    <dbReference type="NCBI Taxonomy" id="34290"/>
    <lineage>
        <taxon>Eukaryota</taxon>
        <taxon>Viridiplantae</taxon>
        <taxon>Streptophyta</taxon>
        <taxon>Embryophyta</taxon>
        <taxon>Tracheophyta</taxon>
        <taxon>Spermatophyta</taxon>
        <taxon>Magnoliopsida</taxon>
        <taxon>eudicotyledons</taxon>
        <taxon>Gunneridae</taxon>
        <taxon>Pentapetalae</taxon>
        <taxon>rosids</taxon>
        <taxon>malvids</taxon>
        <taxon>Malvales</taxon>
        <taxon>Malvaceae</taxon>
        <taxon>Malvoideae</taxon>
        <taxon>Gossypium</taxon>
    </lineage>
</organism>
<comment type="caution">
    <text evidence="2">The sequence shown here is derived from an EMBL/GenBank/DDBJ whole genome shotgun (WGS) entry which is preliminary data.</text>
</comment>
<keyword evidence="3" id="KW-1185">Reference proteome</keyword>
<sequence length="26" mass="3221">MQRQSQIVSPKMMETLFPEKRRSRKK</sequence>
<proteinExistence type="predicted"/>
<dbReference type="Proteomes" id="UP000593577">
    <property type="component" value="Unassembled WGS sequence"/>
</dbReference>
<dbReference type="EMBL" id="JABFAA010000005">
    <property type="protein sequence ID" value="MBA0682137.1"/>
    <property type="molecule type" value="Genomic_DNA"/>
</dbReference>
<name>A0A7J8X4C7_GOSAI</name>
<protein>
    <submittedName>
        <fullName evidence="2">Uncharacterized protein</fullName>
    </submittedName>
</protein>
<evidence type="ECO:0000313" key="3">
    <source>
        <dbReference type="Proteomes" id="UP000593577"/>
    </source>
</evidence>
<feature type="non-terminal residue" evidence="2">
    <location>
        <position position="26"/>
    </location>
</feature>
<evidence type="ECO:0000313" key="2">
    <source>
        <dbReference type="EMBL" id="MBA0682137.1"/>
    </source>
</evidence>